<reference evidence="2 3" key="1">
    <citation type="journal article" date="2007" name="Nature">
        <title>Evolution of genes and genomes on the Drosophila phylogeny.</title>
        <authorList>
            <consortium name="Drosophila 12 Genomes Consortium"/>
            <person name="Clark A.G."/>
            <person name="Eisen M.B."/>
            <person name="Smith D.R."/>
            <person name="Bergman C.M."/>
            <person name="Oliver B."/>
            <person name="Markow T.A."/>
            <person name="Kaufman T.C."/>
            <person name="Kellis M."/>
            <person name="Gelbart W."/>
            <person name="Iyer V.N."/>
            <person name="Pollard D.A."/>
            <person name="Sackton T.B."/>
            <person name="Larracuente A.M."/>
            <person name="Singh N.D."/>
            <person name="Abad J.P."/>
            <person name="Abt D.N."/>
            <person name="Adryan B."/>
            <person name="Aguade M."/>
            <person name="Akashi H."/>
            <person name="Anderson W.W."/>
            <person name="Aquadro C.F."/>
            <person name="Ardell D.H."/>
            <person name="Arguello R."/>
            <person name="Artieri C.G."/>
            <person name="Barbash D.A."/>
            <person name="Barker D."/>
            <person name="Barsanti P."/>
            <person name="Batterham P."/>
            <person name="Batzoglou S."/>
            <person name="Begun D."/>
            <person name="Bhutkar A."/>
            <person name="Blanco E."/>
            <person name="Bosak S.A."/>
            <person name="Bradley R.K."/>
            <person name="Brand A.D."/>
            <person name="Brent M.R."/>
            <person name="Brooks A.N."/>
            <person name="Brown R.H."/>
            <person name="Butlin R.K."/>
            <person name="Caggese C."/>
            <person name="Calvi B.R."/>
            <person name="Bernardo de Carvalho A."/>
            <person name="Caspi A."/>
            <person name="Castrezana S."/>
            <person name="Celniker S.E."/>
            <person name="Chang J.L."/>
            <person name="Chapple C."/>
            <person name="Chatterji S."/>
            <person name="Chinwalla A."/>
            <person name="Civetta A."/>
            <person name="Clifton S.W."/>
            <person name="Comeron J.M."/>
            <person name="Costello J.C."/>
            <person name="Coyne J.A."/>
            <person name="Daub J."/>
            <person name="David R.G."/>
            <person name="Delcher A.L."/>
            <person name="Delehaunty K."/>
            <person name="Do C.B."/>
            <person name="Ebling H."/>
            <person name="Edwards K."/>
            <person name="Eickbush T."/>
            <person name="Evans J.D."/>
            <person name="Filipski A."/>
            <person name="Findeiss S."/>
            <person name="Freyhult E."/>
            <person name="Fulton L."/>
            <person name="Fulton R."/>
            <person name="Garcia A.C."/>
            <person name="Gardiner A."/>
            <person name="Garfield D.A."/>
            <person name="Garvin B.E."/>
            <person name="Gibson G."/>
            <person name="Gilbert D."/>
            <person name="Gnerre S."/>
            <person name="Godfrey J."/>
            <person name="Good R."/>
            <person name="Gotea V."/>
            <person name="Gravely B."/>
            <person name="Greenberg A.J."/>
            <person name="Griffiths-Jones S."/>
            <person name="Gross S."/>
            <person name="Guigo R."/>
            <person name="Gustafson E.A."/>
            <person name="Haerty W."/>
            <person name="Hahn M.W."/>
            <person name="Halligan D.L."/>
            <person name="Halpern A.L."/>
            <person name="Halter G.M."/>
            <person name="Han M.V."/>
            <person name="Heger A."/>
            <person name="Hillier L."/>
            <person name="Hinrichs A.S."/>
            <person name="Holmes I."/>
            <person name="Hoskins R.A."/>
            <person name="Hubisz M.J."/>
            <person name="Hultmark D."/>
            <person name="Huntley M.A."/>
            <person name="Jaffe D.B."/>
            <person name="Jagadeeshan S."/>
            <person name="Jeck W.R."/>
            <person name="Johnson J."/>
            <person name="Jones C.D."/>
            <person name="Jordan W.C."/>
            <person name="Karpen G.H."/>
            <person name="Kataoka E."/>
            <person name="Keightley P.D."/>
            <person name="Kheradpour P."/>
            <person name="Kirkness E.F."/>
            <person name="Koerich L.B."/>
            <person name="Kristiansen K."/>
            <person name="Kudrna D."/>
            <person name="Kulathinal R.J."/>
            <person name="Kumar S."/>
            <person name="Kwok R."/>
            <person name="Lander E."/>
            <person name="Langley C.H."/>
            <person name="Lapoint R."/>
            <person name="Lazzaro B.P."/>
            <person name="Lee S.J."/>
            <person name="Levesque L."/>
            <person name="Li R."/>
            <person name="Lin C.F."/>
            <person name="Lin M.F."/>
            <person name="Lindblad-Toh K."/>
            <person name="Llopart A."/>
            <person name="Long M."/>
            <person name="Low L."/>
            <person name="Lozovsky E."/>
            <person name="Lu J."/>
            <person name="Luo M."/>
            <person name="Machado C.A."/>
            <person name="Makalowski W."/>
            <person name="Marzo M."/>
            <person name="Matsuda M."/>
            <person name="Matzkin L."/>
            <person name="McAllister B."/>
            <person name="McBride C.S."/>
            <person name="McKernan B."/>
            <person name="McKernan K."/>
            <person name="Mendez-Lago M."/>
            <person name="Minx P."/>
            <person name="Mollenhauer M.U."/>
            <person name="Montooth K."/>
            <person name="Mount S.M."/>
            <person name="Mu X."/>
            <person name="Myers E."/>
            <person name="Negre B."/>
            <person name="Newfeld S."/>
            <person name="Nielsen R."/>
            <person name="Noor M.A."/>
            <person name="O'Grady P."/>
            <person name="Pachter L."/>
            <person name="Papaceit M."/>
            <person name="Parisi M.J."/>
            <person name="Parisi M."/>
            <person name="Parts L."/>
            <person name="Pedersen J.S."/>
            <person name="Pesole G."/>
            <person name="Phillippy A.M."/>
            <person name="Ponting C.P."/>
            <person name="Pop M."/>
            <person name="Porcelli D."/>
            <person name="Powell J.R."/>
            <person name="Prohaska S."/>
            <person name="Pruitt K."/>
            <person name="Puig M."/>
            <person name="Quesneville H."/>
            <person name="Ram K.R."/>
            <person name="Rand D."/>
            <person name="Rasmussen M.D."/>
            <person name="Reed L.K."/>
            <person name="Reenan R."/>
            <person name="Reily A."/>
            <person name="Remington K.A."/>
            <person name="Rieger T.T."/>
            <person name="Ritchie M.G."/>
            <person name="Robin C."/>
            <person name="Rogers Y.H."/>
            <person name="Rohde C."/>
            <person name="Rozas J."/>
            <person name="Rubenfield M.J."/>
            <person name="Ruiz A."/>
            <person name="Russo S."/>
            <person name="Salzberg S.L."/>
            <person name="Sanchez-Gracia A."/>
            <person name="Saranga D.J."/>
            <person name="Sato H."/>
            <person name="Schaeffer S.W."/>
            <person name="Schatz M.C."/>
            <person name="Schlenke T."/>
            <person name="Schwartz R."/>
            <person name="Segarra C."/>
            <person name="Singh R.S."/>
            <person name="Sirot L."/>
            <person name="Sirota M."/>
            <person name="Sisneros N.B."/>
            <person name="Smith C.D."/>
            <person name="Smith T.F."/>
            <person name="Spieth J."/>
            <person name="Stage D.E."/>
            <person name="Stark A."/>
            <person name="Stephan W."/>
            <person name="Strausberg R.L."/>
            <person name="Strempel S."/>
            <person name="Sturgill D."/>
            <person name="Sutton G."/>
            <person name="Sutton G.G."/>
            <person name="Tao W."/>
            <person name="Teichmann S."/>
            <person name="Tobari Y.N."/>
            <person name="Tomimura Y."/>
            <person name="Tsolas J.M."/>
            <person name="Valente V.L."/>
            <person name="Venter E."/>
            <person name="Venter J.C."/>
            <person name="Vicario S."/>
            <person name="Vieira F.G."/>
            <person name="Vilella A.J."/>
            <person name="Villasante A."/>
            <person name="Walenz B."/>
            <person name="Wang J."/>
            <person name="Wasserman M."/>
            <person name="Watts T."/>
            <person name="Wilson D."/>
            <person name="Wilson R.K."/>
            <person name="Wing R.A."/>
            <person name="Wolfner M.F."/>
            <person name="Wong A."/>
            <person name="Wong G.K."/>
            <person name="Wu C.I."/>
            <person name="Wu G."/>
            <person name="Yamamoto D."/>
            <person name="Yang H.P."/>
            <person name="Yang S.P."/>
            <person name="Yorke J.A."/>
            <person name="Yoshida K."/>
            <person name="Zdobnov E."/>
            <person name="Zhang P."/>
            <person name="Zhang Y."/>
            <person name="Zimin A.V."/>
            <person name="Baldwin J."/>
            <person name="Abdouelleil A."/>
            <person name="Abdulkadir J."/>
            <person name="Abebe A."/>
            <person name="Abera B."/>
            <person name="Abreu J."/>
            <person name="Acer S.C."/>
            <person name="Aftuck L."/>
            <person name="Alexander A."/>
            <person name="An P."/>
            <person name="Anderson E."/>
            <person name="Anderson S."/>
            <person name="Arachi H."/>
            <person name="Azer M."/>
            <person name="Bachantsang P."/>
            <person name="Barry A."/>
            <person name="Bayul T."/>
            <person name="Berlin A."/>
            <person name="Bessette D."/>
            <person name="Bloom T."/>
            <person name="Blye J."/>
            <person name="Boguslavskiy L."/>
            <person name="Bonnet C."/>
            <person name="Boukhgalter B."/>
            <person name="Bourzgui I."/>
            <person name="Brown A."/>
            <person name="Cahill P."/>
            <person name="Channer S."/>
            <person name="Cheshatsang Y."/>
            <person name="Chuda L."/>
            <person name="Citroen M."/>
            <person name="Collymore A."/>
            <person name="Cooke P."/>
            <person name="Costello M."/>
            <person name="D'Aco K."/>
            <person name="Daza R."/>
            <person name="De Haan G."/>
            <person name="DeGray S."/>
            <person name="DeMaso C."/>
            <person name="Dhargay N."/>
            <person name="Dooley K."/>
            <person name="Dooley E."/>
            <person name="Doricent M."/>
            <person name="Dorje P."/>
            <person name="Dorjee K."/>
            <person name="Dupes A."/>
            <person name="Elong R."/>
            <person name="Falk J."/>
            <person name="Farina A."/>
            <person name="Faro S."/>
            <person name="Ferguson D."/>
            <person name="Fisher S."/>
            <person name="Foley C.D."/>
            <person name="Franke A."/>
            <person name="Friedrich D."/>
            <person name="Gadbois L."/>
            <person name="Gearin G."/>
            <person name="Gearin C.R."/>
            <person name="Giannoukos G."/>
            <person name="Goode T."/>
            <person name="Graham J."/>
            <person name="Grandbois E."/>
            <person name="Grewal S."/>
            <person name="Gyaltsen K."/>
            <person name="Hafez N."/>
            <person name="Hagos B."/>
            <person name="Hall J."/>
            <person name="Henson C."/>
            <person name="Hollinger A."/>
            <person name="Honan T."/>
            <person name="Huard M.D."/>
            <person name="Hughes L."/>
            <person name="Hurhula B."/>
            <person name="Husby M.E."/>
            <person name="Kamat A."/>
            <person name="Kanga B."/>
            <person name="Kashin S."/>
            <person name="Khazanovich D."/>
            <person name="Kisner P."/>
            <person name="Lance K."/>
            <person name="Lara M."/>
            <person name="Lee W."/>
            <person name="Lennon N."/>
            <person name="Letendre F."/>
            <person name="LeVine R."/>
            <person name="Lipovsky A."/>
            <person name="Liu X."/>
            <person name="Liu J."/>
            <person name="Liu S."/>
            <person name="Lokyitsang T."/>
            <person name="Lokyitsang Y."/>
            <person name="Lubonja R."/>
            <person name="Lui A."/>
            <person name="MacDonald P."/>
            <person name="Magnisalis V."/>
            <person name="Maru K."/>
            <person name="Matthews C."/>
            <person name="McCusker W."/>
            <person name="McDonough S."/>
            <person name="Mehta T."/>
            <person name="Meldrim J."/>
            <person name="Meneus L."/>
            <person name="Mihai O."/>
            <person name="Mihalev A."/>
            <person name="Mihova T."/>
            <person name="Mittelman R."/>
            <person name="Mlenga V."/>
            <person name="Montmayeur A."/>
            <person name="Mulrain L."/>
            <person name="Navidi A."/>
            <person name="Naylor J."/>
            <person name="Negash T."/>
            <person name="Nguyen T."/>
            <person name="Nguyen N."/>
            <person name="Nicol R."/>
            <person name="Norbu C."/>
            <person name="Norbu N."/>
            <person name="Novod N."/>
            <person name="O'Neill B."/>
            <person name="Osman S."/>
            <person name="Markiewicz E."/>
            <person name="Oyono O.L."/>
            <person name="Patti C."/>
            <person name="Phunkhang P."/>
            <person name="Pierre F."/>
            <person name="Priest M."/>
            <person name="Raghuraman S."/>
            <person name="Rege F."/>
            <person name="Reyes R."/>
            <person name="Rise C."/>
            <person name="Rogov P."/>
            <person name="Ross K."/>
            <person name="Ryan E."/>
            <person name="Settipalli S."/>
            <person name="Shea T."/>
            <person name="Sherpa N."/>
            <person name="Shi L."/>
            <person name="Shih D."/>
            <person name="Sparrow T."/>
            <person name="Spaulding J."/>
            <person name="Stalker J."/>
            <person name="Stange-Thomann N."/>
            <person name="Stavropoulos S."/>
            <person name="Stone C."/>
            <person name="Strader C."/>
            <person name="Tesfaye S."/>
            <person name="Thomson T."/>
            <person name="Thoulutsang Y."/>
            <person name="Thoulutsang D."/>
            <person name="Topham K."/>
            <person name="Topping I."/>
            <person name="Tsamla T."/>
            <person name="Vassiliev H."/>
            <person name="Vo A."/>
            <person name="Wangchuk T."/>
            <person name="Wangdi T."/>
            <person name="Weiand M."/>
            <person name="Wilkinson J."/>
            <person name="Wilson A."/>
            <person name="Yadav S."/>
            <person name="Young G."/>
            <person name="Yu Q."/>
            <person name="Zembek L."/>
            <person name="Zhong D."/>
            <person name="Zimmer A."/>
            <person name="Zwirko Z."/>
            <person name="Jaffe D.B."/>
            <person name="Alvarez P."/>
            <person name="Brockman W."/>
            <person name="Butler J."/>
            <person name="Chin C."/>
            <person name="Gnerre S."/>
            <person name="Grabherr M."/>
            <person name="Kleber M."/>
            <person name="Mauceli E."/>
            <person name="MacCallum I."/>
        </authorList>
    </citation>
    <scope>NUCLEOTIDE SEQUENCE [LARGE SCALE GENOMIC DNA]</scope>
    <source>
        <strain evidence="3">Rob3c / Tucson 14021-0248.25</strain>
    </source>
</reference>
<sequence length="116" mass="12188">MAEKPNLAQTGGATGGSCDNRKHGQTAKATQSAGASTLAKSSRRSALGKHRRMANGERARRKKLAGKSPPENARPLEVVLMLALVLLFSAVVVELEVVAAAEAEVGENRADEVKQI</sequence>
<feature type="compositionally biased region" description="Basic residues" evidence="1">
    <location>
        <begin position="41"/>
        <end position="65"/>
    </location>
</feature>
<proteinExistence type="predicted"/>
<organism evidence="3">
    <name type="scientific">Drosophila sechellia</name>
    <name type="common">Fruit fly</name>
    <dbReference type="NCBI Taxonomy" id="7238"/>
    <lineage>
        <taxon>Eukaryota</taxon>
        <taxon>Metazoa</taxon>
        <taxon>Ecdysozoa</taxon>
        <taxon>Arthropoda</taxon>
        <taxon>Hexapoda</taxon>
        <taxon>Insecta</taxon>
        <taxon>Pterygota</taxon>
        <taxon>Neoptera</taxon>
        <taxon>Endopterygota</taxon>
        <taxon>Diptera</taxon>
        <taxon>Brachycera</taxon>
        <taxon>Muscomorpha</taxon>
        <taxon>Ephydroidea</taxon>
        <taxon>Drosophilidae</taxon>
        <taxon>Drosophila</taxon>
        <taxon>Sophophora</taxon>
    </lineage>
</organism>
<keyword evidence="3" id="KW-1185">Reference proteome</keyword>
<dbReference type="Proteomes" id="UP000001292">
    <property type="component" value="Unassembled WGS sequence"/>
</dbReference>
<evidence type="ECO:0000313" key="2">
    <source>
        <dbReference type="EMBL" id="EDW46914.1"/>
    </source>
</evidence>
<dbReference type="EMBL" id="CH480816">
    <property type="protein sequence ID" value="EDW46914.1"/>
    <property type="molecule type" value="Genomic_DNA"/>
</dbReference>
<gene>
    <name evidence="2" type="primary">Dsec\GM20701</name>
    <name evidence="2" type="ORF">Dsec_GM20701</name>
</gene>
<protein>
    <submittedName>
        <fullName evidence="2">GM20701</fullName>
    </submittedName>
</protein>
<feature type="compositionally biased region" description="Polar residues" evidence="1">
    <location>
        <begin position="27"/>
        <end position="40"/>
    </location>
</feature>
<evidence type="ECO:0000256" key="1">
    <source>
        <dbReference type="SAM" id="MobiDB-lite"/>
    </source>
</evidence>
<feature type="region of interest" description="Disordered" evidence="1">
    <location>
        <begin position="1"/>
        <end position="72"/>
    </location>
</feature>
<accession>B4HRV1</accession>
<dbReference type="AlphaFoldDB" id="B4HRV1"/>
<dbReference type="PROSITE" id="PS51257">
    <property type="entry name" value="PROKAR_LIPOPROTEIN"/>
    <property type="match status" value="1"/>
</dbReference>
<dbReference type="HOGENOM" id="CLU_2099407_0_0_1"/>
<evidence type="ECO:0000313" key="3">
    <source>
        <dbReference type="Proteomes" id="UP000001292"/>
    </source>
</evidence>
<name>B4HRV1_DROSE</name>